<feature type="signal peptide" evidence="1">
    <location>
        <begin position="1"/>
        <end position="25"/>
    </location>
</feature>
<dbReference type="RefSeq" id="WP_376849065.1">
    <property type="nucleotide sequence ID" value="NZ_JBHSMF010000005.1"/>
</dbReference>
<dbReference type="SUPFAM" id="SSF81901">
    <property type="entry name" value="HCP-like"/>
    <property type="match status" value="1"/>
</dbReference>
<dbReference type="InterPro" id="IPR011990">
    <property type="entry name" value="TPR-like_helical_dom_sf"/>
</dbReference>
<gene>
    <name evidence="2" type="ORF">ACFPOE_05760</name>
</gene>
<reference evidence="3" key="1">
    <citation type="journal article" date="2019" name="Int. J. Syst. Evol. Microbiol.">
        <title>The Global Catalogue of Microorganisms (GCM) 10K type strain sequencing project: providing services to taxonomists for standard genome sequencing and annotation.</title>
        <authorList>
            <consortium name="The Broad Institute Genomics Platform"/>
            <consortium name="The Broad Institute Genome Sequencing Center for Infectious Disease"/>
            <person name="Wu L."/>
            <person name="Ma J."/>
        </authorList>
    </citation>
    <scope>NUCLEOTIDE SEQUENCE [LARGE SCALE GENOMIC DNA]</scope>
    <source>
        <strain evidence="3">CCUG 57401</strain>
    </source>
</reference>
<dbReference type="PANTHER" id="PTHR11102:SF160">
    <property type="entry name" value="ERAD-ASSOCIATED E3 UBIQUITIN-PROTEIN LIGASE COMPONENT HRD3"/>
    <property type="match status" value="1"/>
</dbReference>
<accession>A0ABW0N9T2</accession>
<dbReference type="EMBL" id="JBHSMF010000005">
    <property type="protein sequence ID" value="MFC5497031.1"/>
    <property type="molecule type" value="Genomic_DNA"/>
</dbReference>
<comment type="caution">
    <text evidence="2">The sequence shown here is derived from an EMBL/GenBank/DDBJ whole genome shotgun (WGS) entry which is preliminary data.</text>
</comment>
<sequence>MSTRATPAWASLLVALLLLAGAVRADTLDDSLRTVWESLWDQGGTARQTMRWKSPVAYRIHGPDSARHVQHLRNALAAAGDAAGIALVDVSQQADAASTAGLDIEVVSDDDLGSDACVTEYLQVRNWLLERVHVRMRSGEVWRCAYHEAVHAMGIAGHPSGRTVLSYFPYRRDRLMELDQLMLAAWYSARLPPGSTPLAALVVLSDAVLAQQDLGLSPQEARERTAAFRQARLRDMEALAEGRGEIPAILLRSGRAHVAYDAPTQGRYAWHVGVAYLLGAGVEPDPAAAARWFEQGARKGFAPAQVMWARALRDGTGVAPDPVAAYAWFALAANGGNGAAPAELAQLEQSLDAGQLEQARNRIATGTTP</sequence>
<evidence type="ECO:0000313" key="3">
    <source>
        <dbReference type="Proteomes" id="UP001596037"/>
    </source>
</evidence>
<dbReference type="Gene3D" id="1.25.40.10">
    <property type="entry name" value="Tetratricopeptide repeat domain"/>
    <property type="match status" value="1"/>
</dbReference>
<dbReference type="InterPro" id="IPR006597">
    <property type="entry name" value="Sel1-like"/>
</dbReference>
<dbReference type="PANTHER" id="PTHR11102">
    <property type="entry name" value="SEL-1-LIKE PROTEIN"/>
    <property type="match status" value="1"/>
</dbReference>
<dbReference type="Proteomes" id="UP001596037">
    <property type="component" value="Unassembled WGS sequence"/>
</dbReference>
<dbReference type="InterPro" id="IPR050767">
    <property type="entry name" value="Sel1_AlgK"/>
</dbReference>
<organism evidence="2 3">
    <name type="scientific">Caenimonas terrae</name>
    <dbReference type="NCBI Taxonomy" id="696074"/>
    <lineage>
        <taxon>Bacteria</taxon>
        <taxon>Pseudomonadati</taxon>
        <taxon>Pseudomonadota</taxon>
        <taxon>Betaproteobacteria</taxon>
        <taxon>Burkholderiales</taxon>
        <taxon>Comamonadaceae</taxon>
        <taxon>Caenimonas</taxon>
    </lineage>
</organism>
<keyword evidence="3" id="KW-1185">Reference proteome</keyword>
<evidence type="ECO:0000256" key="1">
    <source>
        <dbReference type="SAM" id="SignalP"/>
    </source>
</evidence>
<dbReference type="Pfam" id="PF08238">
    <property type="entry name" value="Sel1"/>
    <property type="match status" value="2"/>
</dbReference>
<proteinExistence type="predicted"/>
<feature type="chain" id="PRO_5046006837" evidence="1">
    <location>
        <begin position="26"/>
        <end position="369"/>
    </location>
</feature>
<name>A0ABW0N9T2_9BURK</name>
<keyword evidence="1" id="KW-0732">Signal</keyword>
<protein>
    <submittedName>
        <fullName evidence="2">Tetratricopeptide repeat protein</fullName>
    </submittedName>
</protein>
<evidence type="ECO:0000313" key="2">
    <source>
        <dbReference type="EMBL" id="MFC5497031.1"/>
    </source>
</evidence>
<dbReference type="SMART" id="SM00671">
    <property type="entry name" value="SEL1"/>
    <property type="match status" value="2"/>
</dbReference>